<dbReference type="Proteomes" id="UP000326912">
    <property type="component" value="Unassembled WGS sequence"/>
</dbReference>
<evidence type="ECO:0000313" key="2">
    <source>
        <dbReference type="Proteomes" id="UP000326912"/>
    </source>
</evidence>
<accession>A0A5J4KG79</accession>
<comment type="caution">
    <text evidence="1">The sequence shown here is derived from an EMBL/GenBank/DDBJ whole genome shotgun (WGS) entry which is preliminary data.</text>
</comment>
<gene>
    <name evidence="1" type="ORF">KDW_27400</name>
</gene>
<reference evidence="1 2" key="1">
    <citation type="submission" date="2019-10" db="EMBL/GenBank/DDBJ databases">
        <title>Dictyobacter vulcani sp. nov., within the class Ktedonobacteria, isolated from soil of volcanic Mt. Zao.</title>
        <authorList>
            <person name="Zheng Y."/>
            <person name="Wang C.M."/>
            <person name="Sakai Y."/>
            <person name="Abe K."/>
            <person name="Yokota A."/>
            <person name="Yabe S."/>
        </authorList>
    </citation>
    <scope>NUCLEOTIDE SEQUENCE [LARGE SCALE GENOMIC DNA]</scope>
    <source>
        <strain evidence="1 2">W12</strain>
    </source>
</reference>
<evidence type="ECO:0000313" key="1">
    <source>
        <dbReference type="EMBL" id="GER88578.1"/>
    </source>
</evidence>
<dbReference type="EMBL" id="BKZW01000001">
    <property type="protein sequence ID" value="GER88578.1"/>
    <property type="molecule type" value="Genomic_DNA"/>
</dbReference>
<name>A0A5J4KG79_9CHLR</name>
<proteinExistence type="predicted"/>
<keyword evidence="2" id="KW-1185">Reference proteome</keyword>
<sequence length="194" mass="20134">MFIKRVKPFLMVLGISAVSLGTAAGLILPAGARSADIVAPTTVLSGAGALCPNQVTIATLLPGDAIEGSVVVTAAGAAAPTGASSPTNINDTNTAFSREFTGSTPQPFSILNNTATVDVVQACNRLATLTTVIHGNMIKAGSARRKGIGTINIKVDASAINNNNNATTIELLNRLYNRLYGRNRHHHHNNNNSH</sequence>
<organism evidence="1 2">
    <name type="scientific">Dictyobacter vulcani</name>
    <dbReference type="NCBI Taxonomy" id="2607529"/>
    <lineage>
        <taxon>Bacteria</taxon>
        <taxon>Bacillati</taxon>
        <taxon>Chloroflexota</taxon>
        <taxon>Ktedonobacteria</taxon>
        <taxon>Ktedonobacterales</taxon>
        <taxon>Dictyobacteraceae</taxon>
        <taxon>Dictyobacter</taxon>
    </lineage>
</organism>
<dbReference type="RefSeq" id="WP_151756464.1">
    <property type="nucleotide sequence ID" value="NZ_BKZW01000001.1"/>
</dbReference>
<dbReference type="AlphaFoldDB" id="A0A5J4KG79"/>
<protein>
    <submittedName>
        <fullName evidence="1">Uncharacterized protein</fullName>
    </submittedName>
</protein>